<dbReference type="Gene3D" id="2.80.10.50">
    <property type="match status" value="1"/>
</dbReference>
<reference evidence="4 5" key="1">
    <citation type="journal article" date="2019" name="Int. J. Syst. Evol. Microbiol.">
        <title>The Global Catalogue of Microorganisms (GCM) 10K type strain sequencing project: providing services to taxonomists for standard genome sequencing and annotation.</title>
        <authorList>
            <consortium name="The Broad Institute Genomics Platform"/>
            <consortium name="The Broad Institute Genome Sequencing Center for Infectious Disease"/>
            <person name="Wu L."/>
            <person name="Ma J."/>
        </authorList>
    </citation>
    <scope>NUCLEOTIDE SEQUENCE [LARGE SCALE GENOMIC DNA]</scope>
    <source>
        <strain evidence="4 5">JCM 4505</strain>
    </source>
</reference>
<feature type="domain" description="Bulb-type lectin" evidence="3">
    <location>
        <begin position="212"/>
        <end position="319"/>
    </location>
</feature>
<evidence type="ECO:0000256" key="1">
    <source>
        <dbReference type="SAM" id="MobiDB-lite"/>
    </source>
</evidence>
<gene>
    <name evidence="4" type="ORF">GCM10010302_51660</name>
</gene>
<feature type="signal peptide" evidence="2">
    <location>
        <begin position="1"/>
        <end position="30"/>
    </location>
</feature>
<dbReference type="CDD" id="cd00161">
    <property type="entry name" value="beta-trefoil_Ricin-like"/>
    <property type="match status" value="1"/>
</dbReference>
<evidence type="ECO:0000259" key="3">
    <source>
        <dbReference type="PROSITE" id="PS50927"/>
    </source>
</evidence>
<dbReference type="InterPro" id="IPR000772">
    <property type="entry name" value="Ricin_B_lectin"/>
</dbReference>
<feature type="region of interest" description="Disordered" evidence="1">
    <location>
        <begin position="329"/>
        <end position="348"/>
    </location>
</feature>
<dbReference type="InterPro" id="IPR035992">
    <property type="entry name" value="Ricin_B-like_lectins"/>
</dbReference>
<sequence length="488" mass="52019">MKRTRTGFRTAVIATALAAAVVASAPSALADPAPGTAGAGIGTVGKLRTAPTGTARAAAAGDVIGTVISGIDRVFASFKESAQYTSFVNAMLDEVDQDTNYKYNIVVVYMKQDFGAVNINTGRLRGGPGVNNTPLFRTGSIKEYSYGVFIFDEGTADFGGTMLWDDGTKYSAYSSSNGGIHANATGVGPDIMGSRTTHLKFDRRNSEHMGGNSMLAAGQTLSKGQRLVSGNGNTLIMQDDGNLVEYGDGGRVLHASGTVGRGDHLTMQWDGNLVLSTANNIPLWSTGTPNNPNAWVQLQDDGNLVLHRSDNSVLWAITPNGWPQTVNPDLGSHGANNNGSRGNHPDGSWITIVNQGSGRAIDDAGGGTADGNRVQTWAQHSPNEPSQGWRLDPKEKTADGVGTYAFTNRVKDGQVLNLSGTDNRTTQLYHYDATDNSKWIFVGKGDGWYEIYSANKRNDCLTDNGHGNQLTIEPCNGRAEQRWGTYLY</sequence>
<keyword evidence="5" id="KW-1185">Reference proteome</keyword>
<dbReference type="InterPro" id="IPR001480">
    <property type="entry name" value="Bulb-type_lectin_dom"/>
</dbReference>
<comment type="caution">
    <text evidence="4">The sequence shown here is derived from an EMBL/GenBank/DDBJ whole genome shotgun (WGS) entry which is preliminary data.</text>
</comment>
<proteinExistence type="predicted"/>
<dbReference type="CDD" id="cd00028">
    <property type="entry name" value="B_lectin"/>
    <property type="match status" value="1"/>
</dbReference>
<organism evidence="4 5">
    <name type="scientific">Streptomyces polychromogenes</name>
    <dbReference type="NCBI Taxonomy" id="67342"/>
    <lineage>
        <taxon>Bacteria</taxon>
        <taxon>Bacillati</taxon>
        <taxon>Actinomycetota</taxon>
        <taxon>Actinomycetes</taxon>
        <taxon>Kitasatosporales</taxon>
        <taxon>Streptomycetaceae</taxon>
        <taxon>Streptomyces</taxon>
    </lineage>
</organism>
<dbReference type="PROSITE" id="PS50927">
    <property type="entry name" value="BULB_LECTIN"/>
    <property type="match status" value="1"/>
</dbReference>
<dbReference type="Pfam" id="PF00652">
    <property type="entry name" value="Ricin_B_lectin"/>
    <property type="match status" value="1"/>
</dbReference>
<dbReference type="PROSITE" id="PS50231">
    <property type="entry name" value="RICIN_B_LECTIN"/>
    <property type="match status" value="1"/>
</dbReference>
<dbReference type="EMBL" id="BAAABV010000023">
    <property type="protein sequence ID" value="GAA0306652.1"/>
    <property type="molecule type" value="Genomic_DNA"/>
</dbReference>
<protein>
    <recommendedName>
        <fullName evidence="3">Bulb-type lectin domain-containing protein</fullName>
    </recommendedName>
</protein>
<dbReference type="RefSeq" id="WP_344164248.1">
    <property type="nucleotide sequence ID" value="NZ_BAAABV010000023.1"/>
</dbReference>
<accession>A0ABN0VJ28</accession>
<dbReference type="Gene3D" id="2.90.10.10">
    <property type="entry name" value="Bulb-type lectin domain"/>
    <property type="match status" value="2"/>
</dbReference>
<dbReference type="Proteomes" id="UP001501867">
    <property type="component" value="Unassembled WGS sequence"/>
</dbReference>
<dbReference type="SMART" id="SM00108">
    <property type="entry name" value="B_lectin"/>
    <property type="match status" value="1"/>
</dbReference>
<dbReference type="SMART" id="SM00458">
    <property type="entry name" value="RICIN"/>
    <property type="match status" value="1"/>
</dbReference>
<evidence type="ECO:0000256" key="2">
    <source>
        <dbReference type="SAM" id="SignalP"/>
    </source>
</evidence>
<dbReference type="SUPFAM" id="SSF50370">
    <property type="entry name" value="Ricin B-like lectins"/>
    <property type="match status" value="1"/>
</dbReference>
<evidence type="ECO:0000313" key="4">
    <source>
        <dbReference type="EMBL" id="GAA0306652.1"/>
    </source>
</evidence>
<evidence type="ECO:0000313" key="5">
    <source>
        <dbReference type="Proteomes" id="UP001501867"/>
    </source>
</evidence>
<name>A0ABN0VJ28_9ACTN</name>
<dbReference type="SUPFAM" id="SSF51110">
    <property type="entry name" value="alpha-D-mannose-specific plant lectins"/>
    <property type="match status" value="1"/>
</dbReference>
<keyword evidence="2" id="KW-0732">Signal</keyword>
<feature type="chain" id="PRO_5045744473" description="Bulb-type lectin domain-containing protein" evidence="2">
    <location>
        <begin position="31"/>
        <end position="488"/>
    </location>
</feature>
<dbReference type="InterPro" id="IPR036426">
    <property type="entry name" value="Bulb-type_lectin_dom_sf"/>
</dbReference>